<gene>
    <name evidence="1" type="ORF">PISMIDRAFT_450878</name>
</gene>
<evidence type="ECO:0000313" key="1">
    <source>
        <dbReference type="EMBL" id="KIK23642.1"/>
    </source>
</evidence>
<accession>A0A0C9ZMN9</accession>
<dbReference type="AlphaFoldDB" id="A0A0C9ZMN9"/>
<dbReference type="EMBL" id="KN833724">
    <property type="protein sequence ID" value="KIK23642.1"/>
    <property type="molecule type" value="Genomic_DNA"/>
</dbReference>
<dbReference type="HOGENOM" id="CLU_1704952_0_0_1"/>
<evidence type="ECO:0000313" key="2">
    <source>
        <dbReference type="Proteomes" id="UP000054018"/>
    </source>
</evidence>
<proteinExistence type="predicted"/>
<keyword evidence="2" id="KW-1185">Reference proteome</keyword>
<dbReference type="Proteomes" id="UP000054018">
    <property type="component" value="Unassembled WGS sequence"/>
</dbReference>
<reference evidence="1 2" key="1">
    <citation type="submission" date="2014-04" db="EMBL/GenBank/DDBJ databases">
        <authorList>
            <consortium name="DOE Joint Genome Institute"/>
            <person name="Kuo A."/>
            <person name="Kohler A."/>
            <person name="Costa M.D."/>
            <person name="Nagy L.G."/>
            <person name="Floudas D."/>
            <person name="Copeland A."/>
            <person name="Barry K.W."/>
            <person name="Cichocki N."/>
            <person name="Veneault-Fourrey C."/>
            <person name="LaButti K."/>
            <person name="Lindquist E.A."/>
            <person name="Lipzen A."/>
            <person name="Lundell T."/>
            <person name="Morin E."/>
            <person name="Murat C."/>
            <person name="Sun H."/>
            <person name="Tunlid A."/>
            <person name="Henrissat B."/>
            <person name="Grigoriev I.V."/>
            <person name="Hibbett D.S."/>
            <person name="Martin F."/>
            <person name="Nordberg H.P."/>
            <person name="Cantor M.N."/>
            <person name="Hua S.X."/>
        </authorList>
    </citation>
    <scope>NUCLEOTIDE SEQUENCE [LARGE SCALE GENOMIC DNA]</scope>
    <source>
        <strain evidence="1 2">441</strain>
    </source>
</reference>
<organism evidence="1 2">
    <name type="scientific">Pisolithus microcarpus 441</name>
    <dbReference type="NCBI Taxonomy" id="765257"/>
    <lineage>
        <taxon>Eukaryota</taxon>
        <taxon>Fungi</taxon>
        <taxon>Dikarya</taxon>
        <taxon>Basidiomycota</taxon>
        <taxon>Agaricomycotina</taxon>
        <taxon>Agaricomycetes</taxon>
        <taxon>Agaricomycetidae</taxon>
        <taxon>Boletales</taxon>
        <taxon>Sclerodermatineae</taxon>
        <taxon>Pisolithaceae</taxon>
        <taxon>Pisolithus</taxon>
    </lineage>
</organism>
<name>A0A0C9ZMN9_9AGAM</name>
<sequence length="154" mass="17125">MSLFGLHQLKLSSHRFYPGAYPSFGQRSTLKKFHLTSTYICPQCFGRFRHCILLRKDTNSGSSPREGLACVYATTSPDHSQSAALGASFSPPARRFAHSICIFEAAASALLRAPPIAHSSPTTPSRVPHRLGFYLTHQRGGRQKLRHHFRACMV</sequence>
<protein>
    <submittedName>
        <fullName evidence="1">Unplaced genomic scaffold scaffold_40, whole genome shotgun sequence</fullName>
    </submittedName>
</protein>
<reference evidence="2" key="2">
    <citation type="submission" date="2015-01" db="EMBL/GenBank/DDBJ databases">
        <title>Evolutionary Origins and Diversification of the Mycorrhizal Mutualists.</title>
        <authorList>
            <consortium name="DOE Joint Genome Institute"/>
            <consortium name="Mycorrhizal Genomics Consortium"/>
            <person name="Kohler A."/>
            <person name="Kuo A."/>
            <person name="Nagy L.G."/>
            <person name="Floudas D."/>
            <person name="Copeland A."/>
            <person name="Barry K.W."/>
            <person name="Cichocki N."/>
            <person name="Veneault-Fourrey C."/>
            <person name="LaButti K."/>
            <person name="Lindquist E.A."/>
            <person name="Lipzen A."/>
            <person name="Lundell T."/>
            <person name="Morin E."/>
            <person name="Murat C."/>
            <person name="Riley R."/>
            <person name="Ohm R."/>
            <person name="Sun H."/>
            <person name="Tunlid A."/>
            <person name="Henrissat B."/>
            <person name="Grigoriev I.V."/>
            <person name="Hibbett D.S."/>
            <person name="Martin F."/>
        </authorList>
    </citation>
    <scope>NUCLEOTIDE SEQUENCE [LARGE SCALE GENOMIC DNA]</scope>
    <source>
        <strain evidence="2">441</strain>
    </source>
</reference>